<dbReference type="AlphaFoldDB" id="A8P6H4"/>
<keyword evidence="3" id="KW-1185">Reference proteome</keyword>
<evidence type="ECO:0000313" key="3">
    <source>
        <dbReference type="Proteomes" id="UP000001861"/>
    </source>
</evidence>
<dbReference type="VEuPathDB" id="FungiDB:CC1G_12429"/>
<reference evidence="2 3" key="1">
    <citation type="journal article" date="2010" name="Proc. Natl. Acad. Sci. U.S.A.">
        <title>Insights into evolution of multicellular fungi from the assembled chromosomes of the mushroom Coprinopsis cinerea (Coprinus cinereus).</title>
        <authorList>
            <person name="Stajich J.E."/>
            <person name="Wilke S.K."/>
            <person name="Ahren D."/>
            <person name="Au C.H."/>
            <person name="Birren B.W."/>
            <person name="Borodovsky M."/>
            <person name="Burns C."/>
            <person name="Canback B."/>
            <person name="Casselton L.A."/>
            <person name="Cheng C.K."/>
            <person name="Deng J."/>
            <person name="Dietrich F.S."/>
            <person name="Fargo D.C."/>
            <person name="Farman M.L."/>
            <person name="Gathman A.C."/>
            <person name="Goldberg J."/>
            <person name="Guigo R."/>
            <person name="Hoegger P.J."/>
            <person name="Hooker J.B."/>
            <person name="Huggins A."/>
            <person name="James T.Y."/>
            <person name="Kamada T."/>
            <person name="Kilaru S."/>
            <person name="Kodira C."/>
            <person name="Kues U."/>
            <person name="Kupfer D."/>
            <person name="Kwan H.S."/>
            <person name="Lomsadze A."/>
            <person name="Li W."/>
            <person name="Lilly W.W."/>
            <person name="Ma L.J."/>
            <person name="Mackey A.J."/>
            <person name="Manning G."/>
            <person name="Martin F."/>
            <person name="Muraguchi H."/>
            <person name="Natvig D.O."/>
            <person name="Palmerini H."/>
            <person name="Ramesh M.A."/>
            <person name="Rehmeyer C.J."/>
            <person name="Roe B.A."/>
            <person name="Shenoy N."/>
            <person name="Stanke M."/>
            <person name="Ter-Hovhannisyan V."/>
            <person name="Tunlid A."/>
            <person name="Velagapudi R."/>
            <person name="Vision T.J."/>
            <person name="Zeng Q."/>
            <person name="Zolan M.E."/>
            <person name="Pukkila P.J."/>
        </authorList>
    </citation>
    <scope>NUCLEOTIDE SEQUENCE [LARGE SCALE GENOMIC DNA]</scope>
    <source>
        <strain evidence="3">Okayama-7 / 130 / ATCC MYA-4618 / FGSC 9003</strain>
    </source>
</reference>
<dbReference type="InterPro" id="IPR036020">
    <property type="entry name" value="WW_dom_sf"/>
</dbReference>
<dbReference type="EMBL" id="AACS02000005">
    <property type="protein sequence ID" value="EAU82661.1"/>
    <property type="molecule type" value="Genomic_DNA"/>
</dbReference>
<dbReference type="PROSITE" id="PS50020">
    <property type="entry name" value="WW_DOMAIN_2"/>
    <property type="match status" value="1"/>
</dbReference>
<comment type="caution">
    <text evidence="2">The sequence shown here is derived from an EMBL/GenBank/DDBJ whole genome shotgun (WGS) entry which is preliminary data.</text>
</comment>
<dbReference type="RefSeq" id="XP_001839157.1">
    <property type="nucleotide sequence ID" value="XM_001839105.1"/>
</dbReference>
<organism evidence="2 3">
    <name type="scientific">Coprinopsis cinerea (strain Okayama-7 / 130 / ATCC MYA-4618 / FGSC 9003)</name>
    <name type="common">Inky cap fungus</name>
    <name type="synonym">Hormographiella aspergillata</name>
    <dbReference type="NCBI Taxonomy" id="240176"/>
    <lineage>
        <taxon>Eukaryota</taxon>
        <taxon>Fungi</taxon>
        <taxon>Dikarya</taxon>
        <taxon>Basidiomycota</taxon>
        <taxon>Agaricomycotina</taxon>
        <taxon>Agaricomycetes</taxon>
        <taxon>Agaricomycetidae</taxon>
        <taxon>Agaricales</taxon>
        <taxon>Agaricineae</taxon>
        <taxon>Psathyrellaceae</taxon>
        <taxon>Coprinopsis</taxon>
    </lineage>
</organism>
<evidence type="ECO:0000313" key="2">
    <source>
        <dbReference type="EMBL" id="EAU82661.1"/>
    </source>
</evidence>
<sequence>MTRTGTTGTPPSYDMSDSTLNFIETVRYHVPDSTSQSTNLPLPPGWNQYVHPNGDVYYRNSQLRLTTPDNIRRPQILQYVLDAREDHLELLSDDPNYQRLPDDLEMTVCDVNDATAIIGLYSRRARQAYEWNERAGRIVVRPKQHFWSHVAEYPSHHRHLPPGAEEEFVTAVHQAQIRLRNGEAFPFTEQQLEQIKALYERHRARDNIPALGWLIGVVMPLESVVSRLNGELEAMMEDLHV</sequence>
<dbReference type="STRING" id="240176.A8P6H4"/>
<dbReference type="Proteomes" id="UP000001861">
    <property type="component" value="Unassembled WGS sequence"/>
</dbReference>
<dbReference type="eggNOG" id="ENOG502QYBV">
    <property type="taxonomic scope" value="Eukaryota"/>
</dbReference>
<proteinExistence type="predicted"/>
<dbReference type="Gene3D" id="2.20.70.10">
    <property type="match status" value="1"/>
</dbReference>
<dbReference type="GeneID" id="6015768"/>
<gene>
    <name evidence="2" type="ORF">CC1G_12429</name>
</gene>
<dbReference type="InParanoid" id="A8P6H4"/>
<dbReference type="KEGG" id="cci:CC1G_12429"/>
<feature type="domain" description="WW" evidence="1">
    <location>
        <begin position="40"/>
        <end position="73"/>
    </location>
</feature>
<name>A8P6H4_COPC7</name>
<accession>A8P6H4</accession>
<dbReference type="InterPro" id="IPR001202">
    <property type="entry name" value="WW_dom"/>
</dbReference>
<protein>
    <recommendedName>
        <fullName evidence="1">WW domain-containing protein</fullName>
    </recommendedName>
</protein>
<dbReference type="OrthoDB" id="3166422at2759"/>
<dbReference type="OMA" id="YEWTENG"/>
<dbReference type="SUPFAM" id="SSF51045">
    <property type="entry name" value="WW domain"/>
    <property type="match status" value="1"/>
</dbReference>
<evidence type="ECO:0000259" key="1">
    <source>
        <dbReference type="PROSITE" id="PS50020"/>
    </source>
</evidence>